<sequence length="153" mass="16091">MTFRSPALWGAIAFALAAHGIVSPADAGMISVEVDHARVLKVPRPAATVIVGNPAIADVSVQDASTMVLTGRSYGITNLIVLDEDGRTMVDESIGVKSFEDGTVRIYRQAERETLSCSPVCEPTVTIGDNDFAFSRSAGQFSTREGMASGAAK</sequence>
<gene>
    <name evidence="3" type="ORF">F6X38_01065</name>
</gene>
<evidence type="ECO:0000256" key="1">
    <source>
        <dbReference type="SAM" id="SignalP"/>
    </source>
</evidence>
<keyword evidence="1" id="KW-0732">Signal</keyword>
<dbReference type="AlphaFoldDB" id="A0A7V7TYG7"/>
<keyword evidence="4" id="KW-1185">Reference proteome</keyword>
<accession>A0A7V7TYG7</accession>
<feature type="chain" id="PRO_5031243853" evidence="1">
    <location>
        <begin position="28"/>
        <end position="153"/>
    </location>
</feature>
<name>A0A7V7TYG7_9HYPH</name>
<reference evidence="3 4" key="1">
    <citation type="submission" date="2019-09" db="EMBL/GenBank/DDBJ databases">
        <title>YIM 132180 draft genome.</title>
        <authorList>
            <person name="Zhang K."/>
        </authorList>
    </citation>
    <scope>NUCLEOTIDE SEQUENCE [LARGE SCALE GENOMIC DNA]</scope>
    <source>
        <strain evidence="3 4">YIM 132180</strain>
    </source>
</reference>
<dbReference type="EMBL" id="VZDO01000001">
    <property type="protein sequence ID" value="KAB0682707.1"/>
    <property type="molecule type" value="Genomic_DNA"/>
</dbReference>
<feature type="domain" description="Pilus formation protein N-terminal" evidence="2">
    <location>
        <begin position="27"/>
        <end position="96"/>
    </location>
</feature>
<dbReference type="InterPro" id="IPR032789">
    <property type="entry name" value="T2SS-T3SS_pil_N"/>
</dbReference>
<evidence type="ECO:0000259" key="2">
    <source>
        <dbReference type="Pfam" id="PF13629"/>
    </source>
</evidence>
<proteinExistence type="predicted"/>
<dbReference type="Proteomes" id="UP000432089">
    <property type="component" value="Unassembled WGS sequence"/>
</dbReference>
<evidence type="ECO:0000313" key="3">
    <source>
        <dbReference type="EMBL" id="KAB0682707.1"/>
    </source>
</evidence>
<evidence type="ECO:0000313" key="4">
    <source>
        <dbReference type="Proteomes" id="UP000432089"/>
    </source>
</evidence>
<feature type="signal peptide" evidence="1">
    <location>
        <begin position="1"/>
        <end position="27"/>
    </location>
</feature>
<protein>
    <submittedName>
        <fullName evidence="3">Pilus assembly protein CpaC</fullName>
    </submittedName>
</protein>
<comment type="caution">
    <text evidence="3">The sequence shown here is derived from an EMBL/GenBank/DDBJ whole genome shotgun (WGS) entry which is preliminary data.</text>
</comment>
<dbReference type="RefSeq" id="WP_150967678.1">
    <property type="nucleotide sequence ID" value="NZ_VZDO01000001.1"/>
</dbReference>
<dbReference type="Pfam" id="PF13629">
    <property type="entry name" value="T2SS-T3SS_pil_N"/>
    <property type="match status" value="1"/>
</dbReference>
<organism evidence="3 4">
    <name type="scientific">Plantimonas leprariae</name>
    <dbReference type="NCBI Taxonomy" id="2615207"/>
    <lineage>
        <taxon>Bacteria</taxon>
        <taxon>Pseudomonadati</taxon>
        <taxon>Pseudomonadota</taxon>
        <taxon>Alphaproteobacteria</taxon>
        <taxon>Hyphomicrobiales</taxon>
        <taxon>Aurantimonadaceae</taxon>
        <taxon>Plantimonas</taxon>
    </lineage>
</organism>